<evidence type="ECO:0000256" key="3">
    <source>
        <dbReference type="ARBA" id="ARBA00023082"/>
    </source>
</evidence>
<dbReference type="GO" id="GO:0003677">
    <property type="term" value="F:DNA binding"/>
    <property type="evidence" value="ECO:0007669"/>
    <property type="project" value="InterPro"/>
</dbReference>
<name>A0A1M6X740_9FLAO</name>
<evidence type="ECO:0000259" key="6">
    <source>
        <dbReference type="Pfam" id="PF08281"/>
    </source>
</evidence>
<feature type="domain" description="RNA polymerase sigma-70 region 2" evidence="5">
    <location>
        <begin position="35"/>
        <end position="101"/>
    </location>
</feature>
<dbReference type="AlphaFoldDB" id="A0A1M6X740"/>
<dbReference type="InterPro" id="IPR007627">
    <property type="entry name" value="RNA_pol_sigma70_r2"/>
</dbReference>
<dbReference type="InterPro" id="IPR039425">
    <property type="entry name" value="RNA_pol_sigma-70-like"/>
</dbReference>
<protein>
    <submittedName>
        <fullName evidence="8">RNA polymerase sigma-70 factor, ECF subfamily</fullName>
    </submittedName>
</protein>
<evidence type="ECO:0000256" key="4">
    <source>
        <dbReference type="ARBA" id="ARBA00023163"/>
    </source>
</evidence>
<dbReference type="GO" id="GO:0006352">
    <property type="term" value="P:DNA-templated transcription initiation"/>
    <property type="evidence" value="ECO:0007669"/>
    <property type="project" value="InterPro"/>
</dbReference>
<dbReference type="InterPro" id="IPR013324">
    <property type="entry name" value="RNA_pol_sigma_r3/r4-like"/>
</dbReference>
<dbReference type="NCBIfam" id="NF008888">
    <property type="entry name" value="PRK11922.1"/>
    <property type="match status" value="1"/>
</dbReference>
<reference evidence="8 9" key="1">
    <citation type="submission" date="2016-11" db="EMBL/GenBank/DDBJ databases">
        <authorList>
            <person name="Varghese N."/>
            <person name="Submissions S."/>
        </authorList>
    </citation>
    <scope>NUCLEOTIDE SEQUENCE [LARGE SCALE GENOMIC DNA]</scope>
    <source>
        <strain evidence="8 9">CGMCC 1.12174</strain>
        <strain evidence="7 10">DSM 26351</strain>
    </source>
</reference>
<keyword evidence="4" id="KW-0804">Transcription</keyword>
<dbReference type="PANTHER" id="PTHR43133:SF51">
    <property type="entry name" value="RNA POLYMERASE SIGMA FACTOR"/>
    <property type="match status" value="1"/>
</dbReference>
<evidence type="ECO:0000313" key="9">
    <source>
        <dbReference type="Proteomes" id="UP000184031"/>
    </source>
</evidence>
<dbReference type="InterPro" id="IPR013325">
    <property type="entry name" value="RNA_pol_sigma_r2"/>
</dbReference>
<sequence length="226" mass="26613">MVASKNDFIQSEKILPDHVVVEKVLNGETELFEILMRRYNELLFRTVRSYFNQDTDVEDIMQDAYVKAYQKLYQFKNESTFSTWLVRIGINEALQRKRKLKNYRSTALEYETGVLQIADTSVMNPENNTIYKESTAFIEKAVDTLPQKYKIIFILREVEGMEIPEISKSLDLTVSNVKVRLFRARNMIKDYIFTATNTKNIFEFGNHKCDRLVELVLKRIQHMELG</sequence>
<dbReference type="CDD" id="cd06171">
    <property type="entry name" value="Sigma70_r4"/>
    <property type="match status" value="1"/>
</dbReference>
<dbReference type="SUPFAM" id="SSF88659">
    <property type="entry name" value="Sigma3 and sigma4 domains of RNA polymerase sigma factors"/>
    <property type="match status" value="1"/>
</dbReference>
<keyword evidence="3" id="KW-0731">Sigma factor</keyword>
<dbReference type="OrthoDB" id="1027298at2"/>
<gene>
    <name evidence="7" type="ORF">SAMN04487891_104137</name>
    <name evidence="8" type="ORF">SAMN05216293_2465</name>
</gene>
<keyword evidence="2" id="KW-0805">Transcription regulation</keyword>
<dbReference type="NCBIfam" id="TIGR02937">
    <property type="entry name" value="sigma70-ECF"/>
    <property type="match status" value="1"/>
</dbReference>
<dbReference type="SUPFAM" id="SSF88946">
    <property type="entry name" value="Sigma2 domain of RNA polymerase sigma factors"/>
    <property type="match status" value="1"/>
</dbReference>
<dbReference type="GO" id="GO:0016987">
    <property type="term" value="F:sigma factor activity"/>
    <property type="evidence" value="ECO:0007669"/>
    <property type="project" value="UniProtKB-KW"/>
</dbReference>
<feature type="domain" description="RNA polymerase sigma factor 70 region 4 type 2" evidence="6">
    <location>
        <begin position="138"/>
        <end position="186"/>
    </location>
</feature>
<dbReference type="InterPro" id="IPR014284">
    <property type="entry name" value="RNA_pol_sigma-70_dom"/>
</dbReference>
<comment type="similarity">
    <text evidence="1">Belongs to the sigma-70 factor family. ECF subfamily.</text>
</comment>
<evidence type="ECO:0000256" key="2">
    <source>
        <dbReference type="ARBA" id="ARBA00023015"/>
    </source>
</evidence>
<evidence type="ECO:0000256" key="1">
    <source>
        <dbReference type="ARBA" id="ARBA00010641"/>
    </source>
</evidence>
<dbReference type="Pfam" id="PF04542">
    <property type="entry name" value="Sigma70_r2"/>
    <property type="match status" value="1"/>
</dbReference>
<keyword evidence="10" id="KW-1185">Reference proteome</keyword>
<dbReference type="PANTHER" id="PTHR43133">
    <property type="entry name" value="RNA POLYMERASE ECF-TYPE SIGMA FACTO"/>
    <property type="match status" value="1"/>
</dbReference>
<evidence type="ECO:0000259" key="5">
    <source>
        <dbReference type="Pfam" id="PF04542"/>
    </source>
</evidence>
<dbReference type="Proteomes" id="UP000184031">
    <property type="component" value="Unassembled WGS sequence"/>
</dbReference>
<dbReference type="Gene3D" id="1.10.1740.10">
    <property type="match status" value="1"/>
</dbReference>
<dbReference type="Pfam" id="PF08281">
    <property type="entry name" value="Sigma70_r4_2"/>
    <property type="match status" value="1"/>
</dbReference>
<dbReference type="InterPro" id="IPR013249">
    <property type="entry name" value="RNA_pol_sigma70_r4_t2"/>
</dbReference>
<dbReference type="EMBL" id="FOKU01000004">
    <property type="protein sequence ID" value="SFB97313.1"/>
    <property type="molecule type" value="Genomic_DNA"/>
</dbReference>
<dbReference type="RefSeq" id="WP_072880221.1">
    <property type="nucleotide sequence ID" value="NZ_FOKU01000004.1"/>
</dbReference>
<evidence type="ECO:0000313" key="7">
    <source>
        <dbReference type="EMBL" id="SFB97313.1"/>
    </source>
</evidence>
<dbReference type="STRING" id="1055723.SAMN05216293_2465"/>
<accession>A0A1M6X740</accession>
<proteinExistence type="inferred from homology"/>
<organism evidence="8 9">
    <name type="scientific">Flagellimonas taeanensis</name>
    <dbReference type="NCBI Taxonomy" id="1005926"/>
    <lineage>
        <taxon>Bacteria</taxon>
        <taxon>Pseudomonadati</taxon>
        <taxon>Bacteroidota</taxon>
        <taxon>Flavobacteriia</taxon>
        <taxon>Flavobacteriales</taxon>
        <taxon>Flavobacteriaceae</taxon>
        <taxon>Flagellimonas</taxon>
    </lineage>
</organism>
<dbReference type="EMBL" id="FRAT01000006">
    <property type="protein sequence ID" value="SHL01746.1"/>
    <property type="molecule type" value="Genomic_DNA"/>
</dbReference>
<evidence type="ECO:0000313" key="8">
    <source>
        <dbReference type="EMBL" id="SHL01746.1"/>
    </source>
</evidence>
<dbReference type="Gene3D" id="1.10.10.10">
    <property type="entry name" value="Winged helix-like DNA-binding domain superfamily/Winged helix DNA-binding domain"/>
    <property type="match status" value="1"/>
</dbReference>
<comment type="caution">
    <text evidence="8">The sequence shown here is derived from an EMBL/GenBank/DDBJ whole genome shotgun (WGS) entry which is preliminary data.</text>
</comment>
<dbReference type="InterPro" id="IPR036388">
    <property type="entry name" value="WH-like_DNA-bd_sf"/>
</dbReference>
<evidence type="ECO:0000313" key="10">
    <source>
        <dbReference type="Proteomes" id="UP000198940"/>
    </source>
</evidence>
<dbReference type="Proteomes" id="UP000198940">
    <property type="component" value="Unassembled WGS sequence"/>
</dbReference>